<dbReference type="AlphaFoldDB" id="A0A9D4DFB4"/>
<evidence type="ECO:0000313" key="2">
    <source>
        <dbReference type="Proteomes" id="UP000828390"/>
    </source>
</evidence>
<dbReference type="Proteomes" id="UP000828390">
    <property type="component" value="Unassembled WGS sequence"/>
</dbReference>
<gene>
    <name evidence="1" type="ORF">DPMN_181443</name>
</gene>
<organism evidence="1 2">
    <name type="scientific">Dreissena polymorpha</name>
    <name type="common">Zebra mussel</name>
    <name type="synonym">Mytilus polymorpha</name>
    <dbReference type="NCBI Taxonomy" id="45954"/>
    <lineage>
        <taxon>Eukaryota</taxon>
        <taxon>Metazoa</taxon>
        <taxon>Spiralia</taxon>
        <taxon>Lophotrochozoa</taxon>
        <taxon>Mollusca</taxon>
        <taxon>Bivalvia</taxon>
        <taxon>Autobranchia</taxon>
        <taxon>Heteroconchia</taxon>
        <taxon>Euheterodonta</taxon>
        <taxon>Imparidentia</taxon>
        <taxon>Neoheterodontei</taxon>
        <taxon>Myida</taxon>
        <taxon>Dreissenoidea</taxon>
        <taxon>Dreissenidae</taxon>
        <taxon>Dreissena</taxon>
    </lineage>
</organism>
<sequence length="126" mass="14545">MNRTHTIELMLCIEPYNPNQTVVITVSDIRYSNDGPSDIVYLKINDVEIGNFTTREKWLRGHEWNIFRNSKIIGPSVEVEKGRYVLSIEVETDKWGVELDRIRINAENQDPMKSMFCGAALKKKTA</sequence>
<evidence type="ECO:0000313" key="1">
    <source>
        <dbReference type="EMBL" id="KAH3747022.1"/>
    </source>
</evidence>
<reference evidence="1" key="2">
    <citation type="submission" date="2020-11" db="EMBL/GenBank/DDBJ databases">
        <authorList>
            <person name="McCartney M.A."/>
            <person name="Auch B."/>
            <person name="Kono T."/>
            <person name="Mallez S."/>
            <person name="Becker A."/>
            <person name="Gohl D.M."/>
            <person name="Silverstein K.A.T."/>
            <person name="Koren S."/>
            <person name="Bechman K.B."/>
            <person name="Herman A."/>
            <person name="Abrahante J.E."/>
            <person name="Garbe J."/>
        </authorList>
    </citation>
    <scope>NUCLEOTIDE SEQUENCE</scope>
    <source>
        <strain evidence="1">Duluth1</strain>
        <tissue evidence="1">Whole animal</tissue>
    </source>
</reference>
<dbReference type="Gene3D" id="2.60.120.260">
    <property type="entry name" value="Galactose-binding domain-like"/>
    <property type="match status" value="1"/>
</dbReference>
<reference evidence="1" key="1">
    <citation type="journal article" date="2019" name="bioRxiv">
        <title>The Genome of the Zebra Mussel, Dreissena polymorpha: A Resource for Invasive Species Research.</title>
        <authorList>
            <person name="McCartney M.A."/>
            <person name="Auch B."/>
            <person name="Kono T."/>
            <person name="Mallez S."/>
            <person name="Zhang Y."/>
            <person name="Obille A."/>
            <person name="Becker A."/>
            <person name="Abrahante J.E."/>
            <person name="Garbe J."/>
            <person name="Badalamenti J.P."/>
            <person name="Herman A."/>
            <person name="Mangelson H."/>
            <person name="Liachko I."/>
            <person name="Sullivan S."/>
            <person name="Sone E.D."/>
            <person name="Koren S."/>
            <person name="Silverstein K.A.T."/>
            <person name="Beckman K.B."/>
            <person name="Gohl D.M."/>
        </authorList>
    </citation>
    <scope>NUCLEOTIDE SEQUENCE</scope>
    <source>
        <strain evidence="1">Duluth1</strain>
        <tissue evidence="1">Whole animal</tissue>
    </source>
</reference>
<protein>
    <submittedName>
        <fullName evidence="1">Uncharacterized protein</fullName>
    </submittedName>
</protein>
<accession>A0A9D4DFB4</accession>
<dbReference type="EMBL" id="JAIWYP010000010">
    <property type="protein sequence ID" value="KAH3747022.1"/>
    <property type="molecule type" value="Genomic_DNA"/>
</dbReference>
<comment type="caution">
    <text evidence="1">The sequence shown here is derived from an EMBL/GenBank/DDBJ whole genome shotgun (WGS) entry which is preliminary data.</text>
</comment>
<proteinExistence type="predicted"/>
<keyword evidence="2" id="KW-1185">Reference proteome</keyword>
<name>A0A9D4DFB4_DREPO</name>